<protein>
    <submittedName>
        <fullName evidence="1">Uncharacterized protein</fullName>
    </submittedName>
</protein>
<accession>A0ABS9DCS5</accession>
<dbReference type="EMBL" id="JAKGCU010000001">
    <property type="protein sequence ID" value="MCF3936913.1"/>
    <property type="molecule type" value="Genomic_DNA"/>
</dbReference>
<dbReference type="Proteomes" id="UP001108089">
    <property type="component" value="Unassembled WGS sequence"/>
</dbReference>
<dbReference type="RefSeq" id="WP_235721542.1">
    <property type="nucleotide sequence ID" value="NZ_JAKGCU010000001.1"/>
</dbReference>
<keyword evidence="2" id="KW-1185">Reference proteome</keyword>
<name>A0ABS9DCS5_9ACTN</name>
<evidence type="ECO:0000313" key="2">
    <source>
        <dbReference type="Proteomes" id="UP001108089"/>
    </source>
</evidence>
<proteinExistence type="predicted"/>
<organism evidence="1 2">
    <name type="scientific">Gordonia tangerina</name>
    <dbReference type="NCBI Taxonomy" id="2911060"/>
    <lineage>
        <taxon>Bacteria</taxon>
        <taxon>Bacillati</taxon>
        <taxon>Actinomycetota</taxon>
        <taxon>Actinomycetes</taxon>
        <taxon>Mycobacteriales</taxon>
        <taxon>Gordoniaceae</taxon>
        <taxon>Gordonia</taxon>
    </lineage>
</organism>
<reference evidence="1" key="1">
    <citation type="submission" date="2022-01" db="EMBL/GenBank/DDBJ databases">
        <title>Gordonia xiamenensis sp. nov., isolated from surface seawater in Xiamen.</title>
        <authorList>
            <person name="He Y.F."/>
        </authorList>
    </citation>
    <scope>NUCLEOTIDE SEQUENCE</scope>
    <source>
        <strain evidence="1">GW1C4-4</strain>
    </source>
</reference>
<comment type="caution">
    <text evidence="1">The sequence shown here is derived from an EMBL/GenBank/DDBJ whole genome shotgun (WGS) entry which is preliminary data.</text>
</comment>
<evidence type="ECO:0000313" key="1">
    <source>
        <dbReference type="EMBL" id="MCF3936913.1"/>
    </source>
</evidence>
<sequence>MRTDLDKVSVAIALISAFDGPKALHDTLTEGGTELFASGAEALGAMMVAGAWLSRCRLSSVASMER</sequence>
<gene>
    <name evidence="1" type="ORF">L1892_00770</name>
</gene>